<evidence type="ECO:0000313" key="2">
    <source>
        <dbReference type="EMBL" id="MTV74467.1"/>
    </source>
</evidence>
<dbReference type="AlphaFoldDB" id="A0A6G2DD40"/>
<organism evidence="2 3">
    <name type="scientific">Streptococcus pneumoniae</name>
    <dbReference type="NCBI Taxonomy" id="1313"/>
    <lineage>
        <taxon>Bacteria</taxon>
        <taxon>Bacillati</taxon>
        <taxon>Bacillota</taxon>
        <taxon>Bacilli</taxon>
        <taxon>Lactobacillales</taxon>
        <taxon>Streptococcaceae</taxon>
        <taxon>Streptococcus</taxon>
    </lineage>
</organism>
<evidence type="ECO:0000256" key="1">
    <source>
        <dbReference type="SAM" id="Phobius"/>
    </source>
</evidence>
<feature type="transmembrane region" description="Helical" evidence="1">
    <location>
        <begin position="88"/>
        <end position="107"/>
    </location>
</feature>
<keyword evidence="1" id="KW-1133">Transmembrane helix</keyword>
<gene>
    <name evidence="2" type="ORF">GM540_10905</name>
</gene>
<evidence type="ECO:0000313" key="3">
    <source>
        <dbReference type="Proteomes" id="UP000483094"/>
    </source>
</evidence>
<feature type="transmembrane region" description="Helical" evidence="1">
    <location>
        <begin position="7"/>
        <end position="38"/>
    </location>
</feature>
<dbReference type="InterPro" id="IPR036259">
    <property type="entry name" value="MFS_trans_sf"/>
</dbReference>
<name>A0A6G2DD40_STREE</name>
<proteinExistence type="predicted"/>
<feature type="non-terminal residue" evidence="2">
    <location>
        <position position="1"/>
    </location>
</feature>
<accession>A0A6G2DD40</accession>
<dbReference type="EMBL" id="WNHQ01001148">
    <property type="protein sequence ID" value="MTV74467.1"/>
    <property type="molecule type" value="Genomic_DNA"/>
</dbReference>
<dbReference type="Proteomes" id="UP000483094">
    <property type="component" value="Unassembled WGS sequence"/>
</dbReference>
<comment type="caution">
    <text evidence="2">The sequence shown here is derived from an EMBL/GenBank/DDBJ whole genome shotgun (WGS) entry which is preliminary data.</text>
</comment>
<feature type="transmembrane region" description="Helical" evidence="1">
    <location>
        <begin position="58"/>
        <end position="81"/>
    </location>
</feature>
<sequence>LLVFCEISLLALITSILCQAYIVIFVTSFISSTIIGILSPRLQAAVFAHIPSDKMGTVGSALSTVDILAPSLLSLLALSIASGVSVQLALIFLYLILIALIFCQWLVTFNTHN</sequence>
<reference evidence="2 3" key="1">
    <citation type="submission" date="2019-11" db="EMBL/GenBank/DDBJ databases">
        <title>Growth characteristics of pneumococcus vary with the chemical composition of the capsule and with environmental conditions.</title>
        <authorList>
            <person name="Tothpal A."/>
            <person name="Desobry K."/>
            <person name="Joshi S."/>
            <person name="Wyllie A.L."/>
            <person name="Weinberger D.M."/>
        </authorList>
    </citation>
    <scope>NUCLEOTIDE SEQUENCE [LARGE SCALE GENOMIC DNA]</scope>
    <source>
        <strain evidence="3">pnumococcus19F</strain>
    </source>
</reference>
<protein>
    <submittedName>
        <fullName evidence="2">MFS transporter permease</fullName>
    </submittedName>
</protein>
<keyword evidence="1" id="KW-0472">Membrane</keyword>
<dbReference type="SUPFAM" id="SSF103473">
    <property type="entry name" value="MFS general substrate transporter"/>
    <property type="match status" value="1"/>
</dbReference>
<keyword evidence="1" id="KW-0812">Transmembrane</keyword>